<dbReference type="OrthoDB" id="4977at2759"/>
<dbReference type="Proteomes" id="UP000000759">
    <property type="component" value="Chromosome 14"/>
</dbReference>
<dbReference type="Pfam" id="PF04912">
    <property type="entry name" value="Dynamitin"/>
    <property type="match status" value="1"/>
</dbReference>
<feature type="region of interest" description="Disordered" evidence="3">
    <location>
        <begin position="154"/>
        <end position="175"/>
    </location>
</feature>
<dbReference type="HOGENOM" id="CLU_786349_0_0_1"/>
<dbReference type="PANTHER" id="PTHR15346">
    <property type="entry name" value="DYNACTIN SUBUNIT"/>
    <property type="match status" value="1"/>
</dbReference>
<protein>
    <submittedName>
        <fullName evidence="4">Uncharacterized protein</fullName>
    </submittedName>
</protein>
<dbReference type="EMBL" id="CM000616">
    <property type="protein sequence ID" value="EEC46401.1"/>
    <property type="molecule type" value="Genomic_DNA"/>
</dbReference>
<keyword evidence="2" id="KW-0963">Cytoplasm</keyword>
<dbReference type="GO" id="GO:0005737">
    <property type="term" value="C:cytoplasm"/>
    <property type="evidence" value="ECO:0007669"/>
    <property type="project" value="UniProtKB-SubCell"/>
</dbReference>
<keyword evidence="5" id="KW-1185">Reference proteome</keyword>
<reference evidence="5" key="2">
    <citation type="submission" date="2008-08" db="EMBL/GenBank/DDBJ databases">
        <authorList>
            <consortium name="Diatom Consortium"/>
            <person name="Grigoriev I."/>
            <person name="Grimwood J."/>
            <person name="Kuo A."/>
            <person name="Otillar R.P."/>
            <person name="Salamov A."/>
            <person name="Detter J.C."/>
            <person name="Lindquist E."/>
            <person name="Shapiro H."/>
            <person name="Lucas S."/>
            <person name="Glavina del Rio T."/>
            <person name="Pitluck S."/>
            <person name="Rokhsar D."/>
            <person name="Bowler C."/>
        </authorList>
    </citation>
    <scope>GENOME REANNOTATION</scope>
    <source>
        <strain evidence="5">CCAP 1055/1</strain>
    </source>
</reference>
<evidence type="ECO:0000313" key="5">
    <source>
        <dbReference type="Proteomes" id="UP000000759"/>
    </source>
</evidence>
<organism evidence="4 5">
    <name type="scientific">Phaeodactylum tricornutum (strain CCAP 1055/1)</name>
    <dbReference type="NCBI Taxonomy" id="556484"/>
    <lineage>
        <taxon>Eukaryota</taxon>
        <taxon>Sar</taxon>
        <taxon>Stramenopiles</taxon>
        <taxon>Ochrophyta</taxon>
        <taxon>Bacillariophyta</taxon>
        <taxon>Bacillariophyceae</taxon>
        <taxon>Bacillariophycidae</taxon>
        <taxon>Naviculales</taxon>
        <taxon>Phaeodactylaceae</taxon>
        <taxon>Phaeodactylum</taxon>
    </lineage>
</organism>
<sequence>MEGAAPPSSMDPADKAGGEVIFTSDGLDPLEPPLALVRAPPLLSSNRRDASDGSPVDELDTSSGTDVVQAFEIFAGKVYAPTTTNTSLSTSLSTRSASLETPLERLARLQRELTELQADVAPTAGSDSAVLTAVQDLQARLAQTKLMAQSEWTEKLVQAQSPPAPDSAPSASPSATLNDATLLRLQRMEQTVGVSAASTGASLTERLSRLETAASKLDDRQVESLSRKAKVIRQDLEAASKARNKLMSSTGSRAEDTKTITDLYDQLLQLQGLSAHLPALTSRLATLAHQHADTGTWAARLQETESVATRLQSSVLVLEQSLDKMQHGLNENADQITCNSVVADGESPRINAVANGVRDTTACVDAISNMTKVGNTVVAEDAAPVTPEFDAAHNANAWGKGAAAKTTEK</sequence>
<accession>B7G465</accession>
<feature type="region of interest" description="Disordered" evidence="3">
    <location>
        <begin position="1"/>
        <end position="63"/>
    </location>
</feature>
<name>B7G465_PHATC</name>
<dbReference type="KEGG" id="pti:PHATRDRAFT_37835"/>
<dbReference type="GO" id="GO:0005869">
    <property type="term" value="C:dynactin complex"/>
    <property type="evidence" value="ECO:0007669"/>
    <property type="project" value="InterPro"/>
</dbReference>
<feature type="compositionally biased region" description="Low complexity" evidence="3">
    <location>
        <begin position="33"/>
        <end position="43"/>
    </location>
</feature>
<dbReference type="PaxDb" id="2850-Phatr37835"/>
<reference evidence="4 5" key="1">
    <citation type="journal article" date="2008" name="Nature">
        <title>The Phaeodactylum genome reveals the evolutionary history of diatom genomes.</title>
        <authorList>
            <person name="Bowler C."/>
            <person name="Allen A.E."/>
            <person name="Badger J.H."/>
            <person name="Grimwood J."/>
            <person name="Jabbari K."/>
            <person name="Kuo A."/>
            <person name="Maheswari U."/>
            <person name="Martens C."/>
            <person name="Maumus F."/>
            <person name="Otillar R.P."/>
            <person name="Rayko E."/>
            <person name="Salamov A."/>
            <person name="Vandepoele K."/>
            <person name="Beszteri B."/>
            <person name="Gruber A."/>
            <person name="Heijde M."/>
            <person name="Katinka M."/>
            <person name="Mock T."/>
            <person name="Valentin K."/>
            <person name="Verret F."/>
            <person name="Berges J.A."/>
            <person name="Brownlee C."/>
            <person name="Cadoret J.P."/>
            <person name="Chiovitti A."/>
            <person name="Choi C.J."/>
            <person name="Coesel S."/>
            <person name="De Martino A."/>
            <person name="Detter J.C."/>
            <person name="Durkin C."/>
            <person name="Falciatore A."/>
            <person name="Fournet J."/>
            <person name="Haruta M."/>
            <person name="Huysman M.J."/>
            <person name="Jenkins B.D."/>
            <person name="Jiroutova K."/>
            <person name="Jorgensen R.E."/>
            <person name="Joubert Y."/>
            <person name="Kaplan A."/>
            <person name="Kroger N."/>
            <person name="Kroth P.G."/>
            <person name="La Roche J."/>
            <person name="Lindquist E."/>
            <person name="Lommer M."/>
            <person name="Martin-Jezequel V."/>
            <person name="Lopez P.J."/>
            <person name="Lucas S."/>
            <person name="Mangogna M."/>
            <person name="McGinnis K."/>
            <person name="Medlin L.K."/>
            <person name="Montsant A."/>
            <person name="Oudot-Le Secq M.P."/>
            <person name="Napoli C."/>
            <person name="Obornik M."/>
            <person name="Parker M.S."/>
            <person name="Petit J.L."/>
            <person name="Porcel B.M."/>
            <person name="Poulsen N."/>
            <person name="Robison M."/>
            <person name="Rychlewski L."/>
            <person name="Rynearson T.A."/>
            <person name="Schmutz J."/>
            <person name="Shapiro H."/>
            <person name="Siaut M."/>
            <person name="Stanley M."/>
            <person name="Sussman M.R."/>
            <person name="Taylor A.R."/>
            <person name="Vardi A."/>
            <person name="von Dassow P."/>
            <person name="Vyverman W."/>
            <person name="Willis A."/>
            <person name="Wyrwicz L.S."/>
            <person name="Rokhsar D.S."/>
            <person name="Weissenbach J."/>
            <person name="Armbrust E.V."/>
            <person name="Green B.R."/>
            <person name="Van de Peer Y."/>
            <person name="Grigoriev I.V."/>
        </authorList>
    </citation>
    <scope>NUCLEOTIDE SEQUENCE [LARGE SCALE GENOMIC DNA]</scope>
    <source>
        <strain evidence="4 5">CCAP 1055/1</strain>
    </source>
</reference>
<evidence type="ECO:0000256" key="1">
    <source>
        <dbReference type="ARBA" id="ARBA00004496"/>
    </source>
</evidence>
<proteinExistence type="predicted"/>
<dbReference type="InterPro" id="IPR028133">
    <property type="entry name" value="Dynamitin"/>
</dbReference>
<dbReference type="GO" id="GO:0007017">
    <property type="term" value="P:microtubule-based process"/>
    <property type="evidence" value="ECO:0007669"/>
    <property type="project" value="InterPro"/>
</dbReference>
<evidence type="ECO:0000256" key="2">
    <source>
        <dbReference type="ARBA" id="ARBA00022490"/>
    </source>
</evidence>
<evidence type="ECO:0000256" key="3">
    <source>
        <dbReference type="SAM" id="MobiDB-lite"/>
    </source>
</evidence>
<dbReference type="RefSeq" id="XP_002181861.1">
    <property type="nucleotide sequence ID" value="XM_002181825.1"/>
</dbReference>
<dbReference type="GeneID" id="7202643"/>
<comment type="subcellular location">
    <subcellularLocation>
        <location evidence="1">Cytoplasm</location>
    </subcellularLocation>
</comment>
<evidence type="ECO:0000313" key="4">
    <source>
        <dbReference type="EMBL" id="EEC46401.1"/>
    </source>
</evidence>
<dbReference type="AlphaFoldDB" id="B7G465"/>
<gene>
    <name evidence="4" type="ORF">PHATRDRAFT_37835</name>
</gene>
<dbReference type="InParanoid" id="B7G465"/>